<dbReference type="Proteomes" id="UP000603352">
    <property type="component" value="Unassembled WGS sequence"/>
</dbReference>
<accession>A0ABQ1IJZ1</accession>
<feature type="transmembrane region" description="Helical" evidence="3">
    <location>
        <begin position="158"/>
        <end position="176"/>
    </location>
</feature>
<feature type="transmembrane region" description="Helical" evidence="3">
    <location>
        <begin position="85"/>
        <end position="104"/>
    </location>
</feature>
<gene>
    <name evidence="5" type="ORF">GCM10011505_25640</name>
</gene>
<dbReference type="InterPro" id="IPR050882">
    <property type="entry name" value="Prepilin_peptidase/N-MTase"/>
</dbReference>
<feature type="domain" description="Prepilin type IV endopeptidase peptidase" evidence="4">
    <location>
        <begin position="113"/>
        <end position="217"/>
    </location>
</feature>
<comment type="similarity">
    <text evidence="1 2">Belongs to the peptidase A24 family.</text>
</comment>
<sequence>MSGVIPAIGPALAALFGGWGLARYAIAAAHARERGRPGPVRSAVDRLHLRVTRSRQAAIAAADAAAWADEATPPARPPFPPDRSAWAAGALASLAVIVGAALDLPAPPAQVAVLAAGAAALAVADLAYGRLPDVITFGLLILGLLASPDDAALGERALAAAAGGGGMWLVAMVYRVGRGRDGIGMGDVKLAAAGGAWLGAALPWGLALGAMLTVALAGLLARRISSDQRLPFGPGLAAGMVILFLAAPALG</sequence>
<dbReference type="Gene3D" id="1.20.120.1220">
    <property type="match status" value="1"/>
</dbReference>
<evidence type="ECO:0000313" key="5">
    <source>
        <dbReference type="EMBL" id="GGB43142.1"/>
    </source>
</evidence>
<organism evidence="5 6">
    <name type="scientific">Tistrella bauzanensis</name>
    <dbReference type="NCBI Taxonomy" id="657419"/>
    <lineage>
        <taxon>Bacteria</taxon>
        <taxon>Pseudomonadati</taxon>
        <taxon>Pseudomonadota</taxon>
        <taxon>Alphaproteobacteria</taxon>
        <taxon>Geminicoccales</taxon>
        <taxon>Geminicoccaceae</taxon>
        <taxon>Tistrella</taxon>
    </lineage>
</organism>
<keyword evidence="3" id="KW-1133">Transmembrane helix</keyword>
<comment type="caution">
    <text evidence="5">The sequence shown here is derived from an EMBL/GenBank/DDBJ whole genome shotgun (WGS) entry which is preliminary data.</text>
</comment>
<name>A0ABQ1IJZ1_9PROT</name>
<keyword evidence="3" id="KW-0812">Transmembrane</keyword>
<dbReference type="PANTHER" id="PTHR30487:SF0">
    <property type="entry name" value="PREPILIN LEADER PEPTIDASE_N-METHYLTRANSFERASE-RELATED"/>
    <property type="match status" value="1"/>
</dbReference>
<dbReference type="Pfam" id="PF01478">
    <property type="entry name" value="Peptidase_A24"/>
    <property type="match status" value="1"/>
</dbReference>
<evidence type="ECO:0000256" key="3">
    <source>
        <dbReference type="SAM" id="Phobius"/>
    </source>
</evidence>
<evidence type="ECO:0000256" key="2">
    <source>
        <dbReference type="RuleBase" id="RU003793"/>
    </source>
</evidence>
<protein>
    <recommendedName>
        <fullName evidence="4">Prepilin type IV endopeptidase peptidase domain-containing protein</fullName>
    </recommendedName>
</protein>
<feature type="transmembrane region" description="Helical" evidence="3">
    <location>
        <begin position="196"/>
        <end position="220"/>
    </location>
</feature>
<dbReference type="PANTHER" id="PTHR30487">
    <property type="entry name" value="TYPE 4 PREPILIN-LIKE PROTEINS LEADER PEPTIDE-PROCESSING ENZYME"/>
    <property type="match status" value="1"/>
</dbReference>
<feature type="transmembrane region" description="Helical" evidence="3">
    <location>
        <begin position="232"/>
        <end position="250"/>
    </location>
</feature>
<dbReference type="InterPro" id="IPR014032">
    <property type="entry name" value="Peptidase_A24A_bac"/>
</dbReference>
<evidence type="ECO:0000256" key="1">
    <source>
        <dbReference type="ARBA" id="ARBA00005801"/>
    </source>
</evidence>
<dbReference type="PRINTS" id="PR00864">
    <property type="entry name" value="PREPILNPTASE"/>
</dbReference>
<dbReference type="RefSeq" id="WP_188578418.1">
    <property type="nucleotide sequence ID" value="NZ_BMDZ01000028.1"/>
</dbReference>
<feature type="transmembrane region" description="Helical" evidence="3">
    <location>
        <begin position="134"/>
        <end position="151"/>
    </location>
</feature>
<reference evidence="6" key="1">
    <citation type="journal article" date="2019" name="Int. J. Syst. Evol. Microbiol.">
        <title>The Global Catalogue of Microorganisms (GCM) 10K type strain sequencing project: providing services to taxonomists for standard genome sequencing and annotation.</title>
        <authorList>
            <consortium name="The Broad Institute Genomics Platform"/>
            <consortium name="The Broad Institute Genome Sequencing Center for Infectious Disease"/>
            <person name="Wu L."/>
            <person name="Ma J."/>
        </authorList>
    </citation>
    <scope>NUCLEOTIDE SEQUENCE [LARGE SCALE GENOMIC DNA]</scope>
    <source>
        <strain evidence="6">CGMCC 1.10188</strain>
    </source>
</reference>
<dbReference type="InterPro" id="IPR000045">
    <property type="entry name" value="Prepilin_IV_endopep_pep"/>
</dbReference>
<keyword evidence="3" id="KW-0472">Membrane</keyword>
<keyword evidence="6" id="KW-1185">Reference proteome</keyword>
<proteinExistence type="inferred from homology"/>
<dbReference type="EMBL" id="BMDZ01000028">
    <property type="protein sequence ID" value="GGB43142.1"/>
    <property type="molecule type" value="Genomic_DNA"/>
</dbReference>
<evidence type="ECO:0000313" key="6">
    <source>
        <dbReference type="Proteomes" id="UP000603352"/>
    </source>
</evidence>
<evidence type="ECO:0000259" key="4">
    <source>
        <dbReference type="Pfam" id="PF01478"/>
    </source>
</evidence>